<name>A0A1H7TTW8_9SPHN</name>
<dbReference type="SUPFAM" id="SSF55874">
    <property type="entry name" value="ATPase domain of HSP90 chaperone/DNA topoisomerase II/histidine kinase"/>
    <property type="match status" value="1"/>
</dbReference>
<keyword evidence="10 11" id="KW-0472">Membrane</keyword>
<evidence type="ECO:0000256" key="5">
    <source>
        <dbReference type="ARBA" id="ARBA00022679"/>
    </source>
</evidence>
<evidence type="ECO:0000256" key="1">
    <source>
        <dbReference type="ARBA" id="ARBA00000085"/>
    </source>
</evidence>
<dbReference type="Pfam" id="PF02518">
    <property type="entry name" value="HATPase_c"/>
    <property type="match status" value="1"/>
</dbReference>
<evidence type="ECO:0000256" key="11">
    <source>
        <dbReference type="SAM" id="Phobius"/>
    </source>
</evidence>
<dbReference type="InterPro" id="IPR036097">
    <property type="entry name" value="HisK_dim/P_sf"/>
</dbReference>
<dbReference type="RefSeq" id="WP_093007415.1">
    <property type="nucleotide sequence ID" value="NZ_FNZZ01000006.1"/>
</dbReference>
<evidence type="ECO:0000256" key="3">
    <source>
        <dbReference type="ARBA" id="ARBA00012438"/>
    </source>
</evidence>
<dbReference type="PROSITE" id="PS50109">
    <property type="entry name" value="HIS_KIN"/>
    <property type="match status" value="1"/>
</dbReference>
<comment type="catalytic activity">
    <reaction evidence="1">
        <text>ATP + protein L-histidine = ADP + protein N-phospho-L-histidine.</text>
        <dbReference type="EC" id="2.7.13.3"/>
    </reaction>
</comment>
<dbReference type="InterPro" id="IPR003661">
    <property type="entry name" value="HisK_dim/P_dom"/>
</dbReference>
<organism evidence="14 15">
    <name type="scientific">Sphingomonas palmae</name>
    <dbReference type="NCBI Taxonomy" id="1855283"/>
    <lineage>
        <taxon>Bacteria</taxon>
        <taxon>Pseudomonadati</taxon>
        <taxon>Pseudomonadota</taxon>
        <taxon>Alphaproteobacteria</taxon>
        <taxon>Sphingomonadales</taxon>
        <taxon>Sphingomonadaceae</taxon>
        <taxon>Sphingomonas</taxon>
    </lineage>
</organism>
<keyword evidence="8 11" id="KW-1133">Transmembrane helix</keyword>
<dbReference type="OrthoDB" id="9815202at2"/>
<dbReference type="PRINTS" id="PR00344">
    <property type="entry name" value="BCTRLSENSOR"/>
</dbReference>
<feature type="domain" description="HAMP" evidence="13">
    <location>
        <begin position="178"/>
        <end position="231"/>
    </location>
</feature>
<dbReference type="SMART" id="SM00387">
    <property type="entry name" value="HATPase_c"/>
    <property type="match status" value="1"/>
</dbReference>
<evidence type="ECO:0000256" key="10">
    <source>
        <dbReference type="ARBA" id="ARBA00023136"/>
    </source>
</evidence>
<feature type="transmembrane region" description="Helical" evidence="11">
    <location>
        <begin position="156"/>
        <end position="177"/>
    </location>
</feature>
<reference evidence="15" key="1">
    <citation type="submission" date="2016-10" db="EMBL/GenBank/DDBJ databases">
        <authorList>
            <person name="Varghese N."/>
            <person name="Submissions S."/>
        </authorList>
    </citation>
    <scope>NUCLEOTIDE SEQUENCE [LARGE SCALE GENOMIC DNA]</scope>
    <source>
        <strain evidence="15">JS21-1</strain>
    </source>
</reference>
<dbReference type="GO" id="GO:0005886">
    <property type="term" value="C:plasma membrane"/>
    <property type="evidence" value="ECO:0007669"/>
    <property type="project" value="TreeGrafter"/>
</dbReference>
<dbReference type="PANTHER" id="PTHR45436:SF8">
    <property type="entry name" value="HISTIDINE KINASE"/>
    <property type="match status" value="1"/>
</dbReference>
<evidence type="ECO:0000256" key="6">
    <source>
        <dbReference type="ARBA" id="ARBA00022692"/>
    </source>
</evidence>
<dbReference type="SUPFAM" id="SSF47384">
    <property type="entry name" value="Homodimeric domain of signal transducing histidine kinase"/>
    <property type="match status" value="1"/>
</dbReference>
<keyword evidence="7 14" id="KW-0418">Kinase</keyword>
<gene>
    <name evidence="14" type="ORF">SAMN05216382_2818</name>
</gene>
<dbReference type="Pfam" id="PF00512">
    <property type="entry name" value="HisKA"/>
    <property type="match status" value="1"/>
</dbReference>
<evidence type="ECO:0000256" key="9">
    <source>
        <dbReference type="ARBA" id="ARBA00023012"/>
    </source>
</evidence>
<keyword evidence="15" id="KW-1185">Reference proteome</keyword>
<dbReference type="Gene3D" id="3.30.565.10">
    <property type="entry name" value="Histidine kinase-like ATPase, C-terminal domain"/>
    <property type="match status" value="1"/>
</dbReference>
<evidence type="ECO:0000259" key="12">
    <source>
        <dbReference type="PROSITE" id="PS50109"/>
    </source>
</evidence>
<evidence type="ECO:0000313" key="15">
    <source>
        <dbReference type="Proteomes" id="UP000199214"/>
    </source>
</evidence>
<dbReference type="InterPro" id="IPR004358">
    <property type="entry name" value="Sig_transdc_His_kin-like_C"/>
</dbReference>
<dbReference type="PROSITE" id="PS50885">
    <property type="entry name" value="HAMP"/>
    <property type="match status" value="1"/>
</dbReference>
<accession>A0A1H7TTW8</accession>
<evidence type="ECO:0000256" key="4">
    <source>
        <dbReference type="ARBA" id="ARBA00022553"/>
    </source>
</evidence>
<comment type="subcellular location">
    <subcellularLocation>
        <location evidence="2">Membrane</location>
    </subcellularLocation>
</comment>
<dbReference type="InterPro" id="IPR005467">
    <property type="entry name" value="His_kinase_dom"/>
</dbReference>
<keyword evidence="9" id="KW-0902">Two-component regulatory system</keyword>
<dbReference type="InterPro" id="IPR003660">
    <property type="entry name" value="HAMP_dom"/>
</dbReference>
<evidence type="ECO:0000256" key="8">
    <source>
        <dbReference type="ARBA" id="ARBA00022989"/>
    </source>
</evidence>
<evidence type="ECO:0000256" key="2">
    <source>
        <dbReference type="ARBA" id="ARBA00004370"/>
    </source>
</evidence>
<proteinExistence type="predicted"/>
<protein>
    <recommendedName>
        <fullName evidence="3">histidine kinase</fullName>
        <ecNumber evidence="3">2.7.13.3</ecNumber>
    </recommendedName>
</protein>
<dbReference type="CDD" id="cd00082">
    <property type="entry name" value="HisKA"/>
    <property type="match status" value="1"/>
</dbReference>
<dbReference type="InterPro" id="IPR050428">
    <property type="entry name" value="TCS_sensor_his_kinase"/>
</dbReference>
<dbReference type="SMART" id="SM00388">
    <property type="entry name" value="HisKA"/>
    <property type="match status" value="1"/>
</dbReference>
<evidence type="ECO:0000259" key="13">
    <source>
        <dbReference type="PROSITE" id="PS50885"/>
    </source>
</evidence>
<dbReference type="InterPro" id="IPR036890">
    <property type="entry name" value="HATPase_C_sf"/>
</dbReference>
<dbReference type="EMBL" id="FNZZ01000006">
    <property type="protein sequence ID" value="SEL88181.1"/>
    <property type="molecule type" value="Genomic_DNA"/>
</dbReference>
<dbReference type="GO" id="GO:0000155">
    <property type="term" value="F:phosphorelay sensor kinase activity"/>
    <property type="evidence" value="ECO:0007669"/>
    <property type="project" value="InterPro"/>
</dbReference>
<dbReference type="InterPro" id="IPR003594">
    <property type="entry name" value="HATPase_dom"/>
</dbReference>
<dbReference type="Gene3D" id="1.10.287.130">
    <property type="match status" value="1"/>
</dbReference>
<keyword evidence="5" id="KW-0808">Transferase</keyword>
<keyword evidence="4" id="KW-0597">Phosphoprotein</keyword>
<dbReference type="SMART" id="SM00304">
    <property type="entry name" value="HAMP"/>
    <property type="match status" value="1"/>
</dbReference>
<dbReference type="Gene3D" id="6.10.340.10">
    <property type="match status" value="1"/>
</dbReference>
<dbReference type="STRING" id="1855283.SAMN05216382_2818"/>
<evidence type="ECO:0000256" key="7">
    <source>
        <dbReference type="ARBA" id="ARBA00022777"/>
    </source>
</evidence>
<evidence type="ECO:0000313" key="14">
    <source>
        <dbReference type="EMBL" id="SEL88181.1"/>
    </source>
</evidence>
<dbReference type="PANTHER" id="PTHR45436">
    <property type="entry name" value="SENSOR HISTIDINE KINASE YKOH"/>
    <property type="match status" value="1"/>
</dbReference>
<dbReference type="AlphaFoldDB" id="A0A1H7TTW8"/>
<dbReference type="CDD" id="cd00075">
    <property type="entry name" value="HATPase"/>
    <property type="match status" value="1"/>
</dbReference>
<feature type="domain" description="Histidine kinase" evidence="12">
    <location>
        <begin position="239"/>
        <end position="449"/>
    </location>
</feature>
<dbReference type="EC" id="2.7.13.3" evidence="3"/>
<dbReference type="Proteomes" id="UP000199214">
    <property type="component" value="Unassembled WGS sequence"/>
</dbReference>
<sequence length="449" mass="47234">MNARSTTLRIAALVFVLQLAAAIVLLLGVGAIVRQQSAADAAATSAVLRDDLLASYARGGQRALVDTVALRSSREITPNTVMLLVGGDGRILAGNLAGWPADLAEDARSAEVRQLRRGHPQPEAMRVRVSRLAGGERLLTGVIVEQDRRLLHELEAATLVALALAALFAVLAAALTARMIAARLGRTVATLRAVRGGDFLRRVEQHRSGDAFDELAGEVNTTLDRVEALLGELTLATDALAHDLKSPLTRLRSALERAALEVREPAAQEAVDRAVAEGERLLAMVETALRITRAEAGIGRDAFTATDLADELAQIAEIYGPLAEDCDRAIVVDAPVSATLPVHHELFGQALGNLVDNALKYGAGTITLALAVHPRAVTVSVADEGTGIPAERQSEALRRFGRLDEARSAGGSGLGLSLVAAVARLHGGTIRLGDARPGLRVEIDLPTLA</sequence>
<keyword evidence="6 11" id="KW-0812">Transmembrane</keyword>